<dbReference type="OrthoDB" id="1060944at2759"/>
<feature type="compositionally biased region" description="Basic and acidic residues" evidence="4">
    <location>
        <begin position="2017"/>
        <end position="2026"/>
    </location>
</feature>
<feature type="region of interest" description="Disordered" evidence="4">
    <location>
        <begin position="1970"/>
        <end position="2026"/>
    </location>
</feature>
<dbReference type="InterPro" id="IPR013806">
    <property type="entry name" value="Kringle-like"/>
</dbReference>
<dbReference type="PANTHER" id="PTHR48054">
    <property type="entry name" value="RECEPTOR KINASE-LIKE PROTEIN XA21"/>
    <property type="match status" value="1"/>
</dbReference>
<organism evidence="7 8">
    <name type="scientific">Thalassiosira oceanica</name>
    <name type="common">Marine diatom</name>
    <dbReference type="NCBI Taxonomy" id="159749"/>
    <lineage>
        <taxon>Eukaryota</taxon>
        <taxon>Sar</taxon>
        <taxon>Stramenopiles</taxon>
        <taxon>Ochrophyta</taxon>
        <taxon>Bacillariophyta</taxon>
        <taxon>Coscinodiscophyceae</taxon>
        <taxon>Thalassiosirophycidae</taxon>
        <taxon>Thalassiosirales</taxon>
        <taxon>Thalassiosiraceae</taxon>
        <taxon>Thalassiosira</taxon>
    </lineage>
</organism>
<dbReference type="SMART" id="SM00365">
    <property type="entry name" value="LRR_SD22"/>
    <property type="match status" value="5"/>
</dbReference>
<keyword evidence="5" id="KW-0472">Membrane</keyword>
<proteinExistence type="predicted"/>
<feature type="compositionally biased region" description="Polar residues" evidence="4">
    <location>
        <begin position="43"/>
        <end position="55"/>
    </location>
</feature>
<dbReference type="Pfam" id="PF00560">
    <property type="entry name" value="LRR_1"/>
    <property type="match status" value="1"/>
</dbReference>
<dbReference type="Gene3D" id="3.80.10.10">
    <property type="entry name" value="Ribonuclease Inhibitor"/>
    <property type="match status" value="3"/>
</dbReference>
<dbReference type="InterPro" id="IPR003591">
    <property type="entry name" value="Leu-rich_rpt_typical-subtyp"/>
</dbReference>
<dbReference type="PROSITE" id="PS51450">
    <property type="entry name" value="LRR"/>
    <property type="match status" value="2"/>
</dbReference>
<feature type="region of interest" description="Disordered" evidence="4">
    <location>
        <begin position="134"/>
        <end position="153"/>
    </location>
</feature>
<keyword evidence="2" id="KW-0677">Repeat</keyword>
<evidence type="ECO:0000259" key="6">
    <source>
        <dbReference type="PROSITE" id="PS50070"/>
    </source>
</evidence>
<dbReference type="InterPro" id="IPR001611">
    <property type="entry name" value="Leu-rich_rpt"/>
</dbReference>
<dbReference type="Proteomes" id="UP000266841">
    <property type="component" value="Unassembled WGS sequence"/>
</dbReference>
<gene>
    <name evidence="7" type="ORF">THAOC_31821</name>
</gene>
<reference evidence="7 8" key="1">
    <citation type="journal article" date="2012" name="Genome Biol.">
        <title>Genome and low-iron response of an oceanic diatom adapted to chronic iron limitation.</title>
        <authorList>
            <person name="Lommer M."/>
            <person name="Specht M."/>
            <person name="Roy A.S."/>
            <person name="Kraemer L."/>
            <person name="Andreson R."/>
            <person name="Gutowska M.A."/>
            <person name="Wolf J."/>
            <person name="Bergner S.V."/>
            <person name="Schilhabel M.B."/>
            <person name="Klostermeier U.C."/>
            <person name="Beiko R.G."/>
            <person name="Rosenstiel P."/>
            <person name="Hippler M."/>
            <person name="Laroche J."/>
        </authorList>
    </citation>
    <scope>NUCLEOTIDE SEQUENCE [LARGE SCALE GENOMIC DNA]</scope>
    <source>
        <strain evidence="7 8">CCMP1005</strain>
    </source>
</reference>
<dbReference type="Pfam" id="PF13516">
    <property type="entry name" value="LRR_6"/>
    <property type="match status" value="1"/>
</dbReference>
<feature type="region of interest" description="Disordered" evidence="4">
    <location>
        <begin position="1927"/>
        <end position="1954"/>
    </location>
</feature>
<keyword evidence="1" id="KW-0433">Leucine-rich repeat</keyword>
<feature type="region of interest" description="Disordered" evidence="4">
    <location>
        <begin position="39"/>
        <end position="60"/>
    </location>
</feature>
<accession>K0RK96</accession>
<evidence type="ECO:0000256" key="3">
    <source>
        <dbReference type="ARBA" id="ARBA00023157"/>
    </source>
</evidence>
<sequence>RAVPKALERASTGFPSIYRGIVAVQQGIVASARHLPARPRRTASWQSKEVSWSNSGRRRPKLAAQAGRTELSAMLELEERRRSQQPAAMIAMIEDGMESARNLALGVDGDELNNGRVASSIDGIEGDYSFRTKGVRRKKRRKNPDSKSRACVVGNGHSSVESKKIFFPAVLLLLVASFTSNLVVTAEEDRRHAANARGGDDKNAEGPLERILQEEHNSSGLFDHSNRTSGLNEGLQGGRGTPGEWRRQDTRYSLARIGSNLTFSHMGATLNEYKDSYHAYDQIVCMEDGDYNFTIWMTGDNGAGFNGKYELRLATGEVIVFANDDVPDEGVTTLFSLPYNESSISTTKNPAAPAPLPTPTSLNVPTGSPPPGYVGRGWCLDAQDRRYKSIKDDGSRDIRSPNDCLDLCESVPVSDPSHLVGYIYDSKPTEIFKCICLYSTLPDVTDELSSELGVVTLVTWNSGSGPIARSNGKDDSLSCYSTSPSFVLPTPAPTVSKFPTYDAGCFDFSLGELSNSIVTKSPLDDRVCLPADSSYELQINIHGSNPTSETVKGTGVWFVLSTGEEHISCGEFAYASDADKIALLQSNAVTFTSSDRAEDCVLQPGERAGSGKELLPLQCQYSAFPTTAQGTKVNSSEWTKPECLIDVCNSDPSTCGCQNIDQADYRGTINSTANGDCSLWSDNVDVDGYGSDAGLDGNQCRNPGEENPYGAWCFVDIGDWGKTRYECKVQACEVDAGQPLLSEACASGSLGFASLDEEREALCEHQHCVGSLGGDAPCSCLLEQWEYNFGSKARGRSECCAAYVSSEVDFQDVQAASCECTLRFDCNDLDIGEKCRAYSEYCCEDDECRCDFDTRACHLALANNDENAAEQCAKAEESCCTGGATFFSYGGCKCDFWEPLCHENPIAMTCDQTEAACCSNNHCSCDFLTYAADELNYVRQDKNVKCINANSQVSDLDQELKALQGLYEGTGGESWSVKDGWLTDSDYCDWHGIKCNEEGFVSAVELQRNNLVGKFPSDSLSKLKNLETLDVSENKLTGSMDIVTIVDGTTTYIGGGYCQSAEADYYTYFEHKDSVAANAGVVTAEFCDNLCRGDTISTAKSNLVGFEIANYGVDNFIQDFKEGSVAGTDCTCLYSYGEFPLPLKDGVTVSKDYTAYGPVKSSDDYRNAVCYGVTPQYTYVDSSAFLDLRKLTEVNISLNSLSGPMDLLFAPALISIDASRNNFTNVKPFKKFKPSHSSLRSFDLSSNVISQDFAQLFLDKPPNIEEIDLSGNAISGSIQTSEQFDFVRRLAIGSNRLSGALPNLQSKFPNLVDLDLSSNMITGSINGGLTNHLILKTLDLSGNMLTSFDETAVLSNLLQLNHMDLSNNELGPVIPREIGKLKDKLTVLDLSNNNFVSTIPSEIGSLQSDATVRLAGNQFDSIGYFDLSDQPEYCPSERVALEDFYNEAKGLEWTESTSKILDIAAKQLLDSPESPTPYRTIAWLDEYESHCLWKGITCEDGYTVKIELNANGLSGRLSSSIGKLQNLRELDVSDNEIKDTIPSEIGLLEQLEYVKLSFNRFQREMPLEVENLKKLKLFQAHGNRITGTVTLSEGLVPDKFSESSFVTDCGSPSLFGDDPGPVDCASCTMCCNEFEECFPTEKNALLEWKDYEDFGFILLGIVLASMFAVNGVSSLWDHRKKSVRDRSARTLTTEYIRQKSQADAKPLQYAIKSMGEGSVYSFFLTNNILAWFFALATVALQFWLLQPFIIAAGKVSHTDPRASMDCFSFVVPCTEFDLSDDVKDLVYTWKCDRVSDKCEDLGDLTWQGWFLFGLLMTAYMGKDIVCGAKMIILSGKSRHVLFIMEMDERVFDTIDAMNQKWVDRVTKRKELDEITMSGRPSIAGKSKARPAKDKLNDDDSENDKVYEEMYELKRKLFEMEKSMNSVKEHCGMSTSTSSSTGTTVDTNLHSSDSLSLSQVTAAEINSSGTTVKEKLGESACSASPLGDAAEQSEVEDCGKTLPQDHGTDQKGTASDRIISERSDRII</sequence>
<feature type="transmembrane region" description="Helical" evidence="5">
    <location>
        <begin position="1654"/>
        <end position="1676"/>
    </location>
</feature>
<dbReference type="SUPFAM" id="SSF52058">
    <property type="entry name" value="L domain-like"/>
    <property type="match status" value="2"/>
</dbReference>
<name>K0RK96_THAOC</name>
<comment type="caution">
    <text evidence="7">The sequence shown here is derived from an EMBL/GenBank/DDBJ whole genome shotgun (WGS) entry which is preliminary data.</text>
</comment>
<keyword evidence="5" id="KW-1133">Transmembrane helix</keyword>
<keyword evidence="3" id="KW-1015">Disulfide bond</keyword>
<feature type="non-terminal residue" evidence="7">
    <location>
        <position position="1"/>
    </location>
</feature>
<feature type="region of interest" description="Disordered" evidence="4">
    <location>
        <begin position="219"/>
        <end position="247"/>
    </location>
</feature>
<feature type="domain" description="Kringle" evidence="6">
    <location>
        <begin position="656"/>
        <end position="732"/>
    </location>
</feature>
<dbReference type="InterPro" id="IPR000001">
    <property type="entry name" value="Kringle"/>
</dbReference>
<feature type="compositionally biased region" description="Basic and acidic residues" evidence="4">
    <location>
        <begin position="1890"/>
        <end position="1900"/>
    </location>
</feature>
<evidence type="ECO:0000256" key="1">
    <source>
        <dbReference type="ARBA" id="ARBA00022614"/>
    </source>
</evidence>
<feature type="compositionally biased region" description="Low complexity" evidence="4">
    <location>
        <begin position="1933"/>
        <end position="1943"/>
    </location>
</feature>
<feature type="transmembrane region" description="Helical" evidence="5">
    <location>
        <begin position="1719"/>
        <end position="1744"/>
    </location>
</feature>
<feature type="compositionally biased region" description="Polar residues" evidence="4">
    <location>
        <begin position="1944"/>
        <end position="1954"/>
    </location>
</feature>
<keyword evidence="5" id="KW-0812">Transmembrane</keyword>
<evidence type="ECO:0000256" key="5">
    <source>
        <dbReference type="SAM" id="Phobius"/>
    </source>
</evidence>
<feature type="region of interest" description="Disordered" evidence="4">
    <location>
        <begin position="1876"/>
        <end position="1900"/>
    </location>
</feature>
<protein>
    <recommendedName>
        <fullName evidence="6">Kringle domain-containing protein</fullName>
    </recommendedName>
</protein>
<dbReference type="InterPro" id="IPR052592">
    <property type="entry name" value="LRR-RLK"/>
</dbReference>
<evidence type="ECO:0000256" key="2">
    <source>
        <dbReference type="ARBA" id="ARBA00022737"/>
    </source>
</evidence>
<dbReference type="InterPro" id="IPR032675">
    <property type="entry name" value="LRR_dom_sf"/>
</dbReference>
<evidence type="ECO:0000256" key="4">
    <source>
        <dbReference type="SAM" id="MobiDB-lite"/>
    </source>
</evidence>
<keyword evidence="8" id="KW-1185">Reference proteome</keyword>
<dbReference type="PANTHER" id="PTHR48054:SF94">
    <property type="entry name" value="LEUCINE-RICH REPEAT RECEPTOR-LIKE PROTEIN FASCIATED EAR2"/>
    <property type="match status" value="1"/>
</dbReference>
<dbReference type="SUPFAM" id="SSF57440">
    <property type="entry name" value="Kringle-like"/>
    <property type="match status" value="1"/>
</dbReference>
<evidence type="ECO:0000313" key="7">
    <source>
        <dbReference type="EMBL" id="EJK49316.1"/>
    </source>
</evidence>
<dbReference type="SMART" id="SM00369">
    <property type="entry name" value="LRR_TYP"/>
    <property type="match status" value="7"/>
</dbReference>
<dbReference type="EMBL" id="AGNL01044918">
    <property type="protein sequence ID" value="EJK49316.1"/>
    <property type="molecule type" value="Genomic_DNA"/>
</dbReference>
<dbReference type="SMART" id="SM00130">
    <property type="entry name" value="KR"/>
    <property type="match status" value="1"/>
</dbReference>
<dbReference type="PROSITE" id="PS50070">
    <property type="entry name" value="KRINGLE_2"/>
    <property type="match status" value="1"/>
</dbReference>
<evidence type="ECO:0000313" key="8">
    <source>
        <dbReference type="Proteomes" id="UP000266841"/>
    </source>
</evidence>